<dbReference type="AlphaFoldDB" id="A0A803MFT1"/>
<proteinExistence type="predicted"/>
<name>A0A803MFT1_CHEQI</name>
<dbReference type="SUPFAM" id="SSF81383">
    <property type="entry name" value="F-box domain"/>
    <property type="match status" value="1"/>
</dbReference>
<organism evidence="3 4">
    <name type="scientific">Chenopodium quinoa</name>
    <name type="common">Quinoa</name>
    <dbReference type="NCBI Taxonomy" id="63459"/>
    <lineage>
        <taxon>Eukaryota</taxon>
        <taxon>Viridiplantae</taxon>
        <taxon>Streptophyta</taxon>
        <taxon>Embryophyta</taxon>
        <taxon>Tracheophyta</taxon>
        <taxon>Spermatophyta</taxon>
        <taxon>Magnoliopsida</taxon>
        <taxon>eudicotyledons</taxon>
        <taxon>Gunneridae</taxon>
        <taxon>Pentapetalae</taxon>
        <taxon>Caryophyllales</taxon>
        <taxon>Chenopodiaceae</taxon>
        <taxon>Chenopodioideae</taxon>
        <taxon>Atripliceae</taxon>
        <taxon>Chenopodium</taxon>
    </lineage>
</organism>
<reference evidence="3" key="1">
    <citation type="journal article" date="2017" name="Nature">
        <title>The genome of Chenopodium quinoa.</title>
        <authorList>
            <person name="Jarvis D.E."/>
            <person name="Ho Y.S."/>
            <person name="Lightfoot D.J."/>
            <person name="Schmoeckel S.M."/>
            <person name="Li B."/>
            <person name="Borm T.J.A."/>
            <person name="Ohyanagi H."/>
            <person name="Mineta K."/>
            <person name="Michell C.T."/>
            <person name="Saber N."/>
            <person name="Kharbatia N.M."/>
            <person name="Rupper R.R."/>
            <person name="Sharp A.R."/>
            <person name="Dally N."/>
            <person name="Boughton B.A."/>
            <person name="Woo Y.H."/>
            <person name="Gao G."/>
            <person name="Schijlen E.G.W.M."/>
            <person name="Guo X."/>
            <person name="Momin A.A."/>
            <person name="Negrao S."/>
            <person name="Al-Babili S."/>
            <person name="Gehring C."/>
            <person name="Roessner U."/>
            <person name="Jung C."/>
            <person name="Murphy K."/>
            <person name="Arold S.T."/>
            <person name="Gojobori T."/>
            <person name="van der Linden C.G."/>
            <person name="van Loo E.N."/>
            <person name="Jellen E.N."/>
            <person name="Maughan P.J."/>
            <person name="Tester M."/>
        </authorList>
    </citation>
    <scope>NUCLEOTIDE SEQUENCE [LARGE SCALE GENOMIC DNA]</scope>
    <source>
        <strain evidence="3">cv. PI 614886</strain>
    </source>
</reference>
<gene>
    <name evidence="3" type="primary">LOC110727543</name>
</gene>
<dbReference type="KEGG" id="cqi:110727543"/>
<dbReference type="PANTHER" id="PTHR47123:SF6">
    <property type="entry name" value="F-BOX PROTEIN SKIP23-LIKE ISOFORM X1"/>
    <property type="match status" value="1"/>
</dbReference>
<accession>A0A803MFT1</accession>
<dbReference type="InterPro" id="IPR036047">
    <property type="entry name" value="F-box-like_dom_sf"/>
</dbReference>
<sequence>MNSTNPMPPLNNPMKISNHSKQISWSDLPPDLLLPIAKRLATQPDVFSFRQVCKLWRASAPLSLLVSKNILSPLFPHHFTIKPDMCYAPKHYIVCMNCVILLRSNVNPELSPFIMIVDEYRSGKLYVRRPFCARPLTCYPSFGNVNLTGDPDLPPSLDLSRFRVSELARFPTLSYLRDANRIMQIKLYKQKPYDYPKPRVVLFVDPNCENCATVSDYTLVEVSQYGDLIVTRFNGESHNKFTYTSKKKGRRLVDLVNFKGKVYVIDNYHKVLSIDYHSLEPSKIVKSLKSERMGYNKFLFVSCNELYVVSMWSTMLLPLEVKEESIDFTLFKLNEKEKKWDKLEGIGDDKILFLTFDGSFVASTNDFPGCKGNCIIFFRSTSRNLYIKMDCRCYYEIYVFHFDGGDSGPISSYPGYSDIVVWPPPSWLWNYSAGSSKG</sequence>
<dbReference type="InterPro" id="IPR005174">
    <property type="entry name" value="KIB1-4_b-propeller"/>
</dbReference>
<dbReference type="OrthoDB" id="963688at2759"/>
<dbReference type="PANTHER" id="PTHR47123">
    <property type="entry name" value="F-BOX PROTEIN SKIP23"/>
    <property type="match status" value="1"/>
</dbReference>
<dbReference type="Pfam" id="PF12937">
    <property type="entry name" value="F-box-like"/>
    <property type="match status" value="1"/>
</dbReference>
<reference evidence="3" key="2">
    <citation type="submission" date="2021-03" db="UniProtKB">
        <authorList>
            <consortium name="EnsemblPlants"/>
        </authorList>
    </citation>
    <scope>IDENTIFICATION</scope>
</reference>
<dbReference type="Pfam" id="PF03478">
    <property type="entry name" value="Beta-prop_KIB1-4"/>
    <property type="match status" value="1"/>
</dbReference>
<dbReference type="RefSeq" id="XP_021762797.1">
    <property type="nucleotide sequence ID" value="XM_021907105.1"/>
</dbReference>
<dbReference type="InterPro" id="IPR001810">
    <property type="entry name" value="F-box_dom"/>
</dbReference>
<evidence type="ECO:0000259" key="1">
    <source>
        <dbReference type="Pfam" id="PF03478"/>
    </source>
</evidence>
<evidence type="ECO:0008006" key="5">
    <source>
        <dbReference type="Google" id="ProtNLM"/>
    </source>
</evidence>
<evidence type="ECO:0000259" key="2">
    <source>
        <dbReference type="Pfam" id="PF12937"/>
    </source>
</evidence>
<dbReference type="InterPro" id="IPR051304">
    <property type="entry name" value="SCF_F-box_domain"/>
</dbReference>
<evidence type="ECO:0000313" key="4">
    <source>
        <dbReference type="Proteomes" id="UP000596660"/>
    </source>
</evidence>
<keyword evidence="4" id="KW-1185">Reference proteome</keyword>
<feature type="domain" description="F-box" evidence="2">
    <location>
        <begin position="25"/>
        <end position="60"/>
    </location>
</feature>
<dbReference type="Gramene" id="AUR62028675-RA">
    <property type="protein sequence ID" value="AUR62028675-RA:cds"/>
    <property type="gene ID" value="AUR62028675"/>
</dbReference>
<evidence type="ECO:0000313" key="3">
    <source>
        <dbReference type="EnsemblPlants" id="AUR62028675-RA:cds"/>
    </source>
</evidence>
<dbReference type="GeneID" id="110727543"/>
<dbReference type="Gene3D" id="1.20.1280.50">
    <property type="match status" value="1"/>
</dbReference>
<dbReference type="EnsemblPlants" id="AUR62028675-RA">
    <property type="protein sequence ID" value="AUR62028675-RA:cds"/>
    <property type="gene ID" value="AUR62028675"/>
</dbReference>
<dbReference type="Proteomes" id="UP000596660">
    <property type="component" value="Unplaced"/>
</dbReference>
<protein>
    <recommendedName>
        <fullName evidence="5">F-box domain-containing protein</fullName>
    </recommendedName>
</protein>
<feature type="domain" description="KIB1-4 beta-propeller" evidence="1">
    <location>
        <begin position="161"/>
        <end position="378"/>
    </location>
</feature>